<sequence length="69" mass="7747">MLRFTSSCSEEDLQLIVQNLTDQRKDCLSQQRDSVNQTMQAAAMGSITQLLTCTLVAVHLYLLRPPSPH</sequence>
<accession>A0AAN8DJH3</accession>
<organism evidence="2 3">
    <name type="scientific">Champsocephalus gunnari</name>
    <name type="common">Mackerel icefish</name>
    <dbReference type="NCBI Taxonomy" id="52237"/>
    <lineage>
        <taxon>Eukaryota</taxon>
        <taxon>Metazoa</taxon>
        <taxon>Chordata</taxon>
        <taxon>Craniata</taxon>
        <taxon>Vertebrata</taxon>
        <taxon>Euteleostomi</taxon>
        <taxon>Actinopterygii</taxon>
        <taxon>Neopterygii</taxon>
        <taxon>Teleostei</taxon>
        <taxon>Neoteleostei</taxon>
        <taxon>Acanthomorphata</taxon>
        <taxon>Eupercaria</taxon>
        <taxon>Perciformes</taxon>
        <taxon>Notothenioidei</taxon>
        <taxon>Channichthyidae</taxon>
        <taxon>Champsocephalus</taxon>
    </lineage>
</organism>
<keyword evidence="3" id="KW-1185">Reference proteome</keyword>
<gene>
    <name evidence="2" type="ORF">CgunFtcFv8_001230</name>
</gene>
<dbReference type="Proteomes" id="UP001331515">
    <property type="component" value="Unassembled WGS sequence"/>
</dbReference>
<comment type="caution">
    <text evidence="2">The sequence shown here is derived from an EMBL/GenBank/DDBJ whole genome shotgun (WGS) entry which is preliminary data.</text>
</comment>
<proteinExistence type="predicted"/>
<evidence type="ECO:0000313" key="3">
    <source>
        <dbReference type="Proteomes" id="UP001331515"/>
    </source>
</evidence>
<dbReference type="EMBL" id="JAURVH010001521">
    <property type="protein sequence ID" value="KAK5924357.1"/>
    <property type="molecule type" value="Genomic_DNA"/>
</dbReference>
<feature type="transmembrane region" description="Helical" evidence="1">
    <location>
        <begin position="41"/>
        <end position="63"/>
    </location>
</feature>
<evidence type="ECO:0000313" key="2">
    <source>
        <dbReference type="EMBL" id="KAK5924357.1"/>
    </source>
</evidence>
<keyword evidence="1" id="KW-0812">Transmembrane</keyword>
<dbReference type="AlphaFoldDB" id="A0AAN8DJH3"/>
<keyword evidence="1" id="KW-1133">Transmembrane helix</keyword>
<name>A0AAN8DJH3_CHAGU</name>
<keyword evidence="1" id="KW-0472">Membrane</keyword>
<reference evidence="2 3" key="1">
    <citation type="journal article" date="2023" name="Mol. Biol. Evol.">
        <title>Genomics of Secondarily Temperate Adaptation in the Only Non-Antarctic Icefish.</title>
        <authorList>
            <person name="Rivera-Colon A.G."/>
            <person name="Rayamajhi N."/>
            <person name="Minhas B.F."/>
            <person name="Madrigal G."/>
            <person name="Bilyk K.T."/>
            <person name="Yoon V."/>
            <person name="Hune M."/>
            <person name="Gregory S."/>
            <person name="Cheng C.H.C."/>
            <person name="Catchen J.M."/>
        </authorList>
    </citation>
    <scope>NUCLEOTIDE SEQUENCE [LARGE SCALE GENOMIC DNA]</scope>
    <source>
        <tissue evidence="2">White muscle</tissue>
    </source>
</reference>
<evidence type="ECO:0000256" key="1">
    <source>
        <dbReference type="SAM" id="Phobius"/>
    </source>
</evidence>
<protein>
    <submittedName>
        <fullName evidence="2">Uncharacterized protein</fullName>
    </submittedName>
</protein>